<organism evidence="2 3">
    <name type="scientific">Desulfocurvibacter africanus subsp. africanus str. Walvis Bay</name>
    <dbReference type="NCBI Taxonomy" id="690850"/>
    <lineage>
        <taxon>Bacteria</taxon>
        <taxon>Pseudomonadati</taxon>
        <taxon>Thermodesulfobacteriota</taxon>
        <taxon>Desulfovibrionia</taxon>
        <taxon>Desulfovibrionales</taxon>
        <taxon>Desulfovibrionaceae</taxon>
        <taxon>Desulfocurvibacter</taxon>
    </lineage>
</organism>
<feature type="signal peptide" evidence="1">
    <location>
        <begin position="1"/>
        <end position="19"/>
    </location>
</feature>
<gene>
    <name evidence="2" type="ORF">Desaf_2840</name>
</gene>
<dbReference type="EMBL" id="CP003221">
    <property type="protein sequence ID" value="EGJ51153.1"/>
    <property type="molecule type" value="Genomic_DNA"/>
</dbReference>
<dbReference type="HOGENOM" id="CLU_697814_0_0_7"/>
<dbReference type="eggNOG" id="ENOG5030I8X">
    <property type="taxonomic scope" value="Bacteria"/>
</dbReference>
<keyword evidence="3" id="KW-1185">Reference proteome</keyword>
<keyword evidence="1" id="KW-0732">Signal</keyword>
<sequence length="388" mass="43566" precursor="true">MSFHSTVLVLFLSILLAGASPAVGIAAENGSIKARISQVVANDIVYLRELVRNPQRALDTSRIHGLLEFATQPKTEPAALEVPSLDDATGAYFEGTINKPLAHVVKYQFNSEFPSFLVIPTSIRLNDWDEKPAESVSSILNRLDSSTAPFLMVHGREHEEITPDLVTGTYFRYEVKRSFIALKDKDRRYLISISIQDEPSQIGRKGLVVNDADWVYFYSGIEGVPITGLGWAKSYIYKSLVVNILFEPEPGKSQTRSVFFKWLDAGWNGINMTEHHHLIEGFQRFISGSKAMLESSKLPTSEYLARLVSHVRNLPEEELTARLKPYAEFMERTAATNSDLRRREYAPLIKNGAYLTKATREEREVTLINEYMKAIIGKPTPVGSAPLE</sequence>
<dbReference type="AlphaFoldDB" id="F3Z1L8"/>
<proteinExistence type="predicted"/>
<dbReference type="RefSeq" id="WP_014260824.1">
    <property type="nucleotide sequence ID" value="NC_016629.1"/>
</dbReference>
<accession>F3Z1L8</accession>
<evidence type="ECO:0000256" key="1">
    <source>
        <dbReference type="SAM" id="SignalP"/>
    </source>
</evidence>
<reference evidence="2 3" key="1">
    <citation type="journal article" date="2011" name="J. Bacteriol.">
        <title>Genome sequence of the mercury-methylating and pleomorphic Desulfovibrio africanus Strain Walvis Bay.</title>
        <authorList>
            <person name="Brown S.D."/>
            <person name="Wall J.D."/>
            <person name="Kucken A.M."/>
            <person name="Gilmour C.C."/>
            <person name="Podar M."/>
            <person name="Brandt C.C."/>
            <person name="Teshima H."/>
            <person name="Detter J.C."/>
            <person name="Han C.S."/>
            <person name="Land M.L."/>
            <person name="Lucas S."/>
            <person name="Han J."/>
            <person name="Pennacchio L."/>
            <person name="Nolan M."/>
            <person name="Pitluck S."/>
            <person name="Woyke T."/>
            <person name="Goodwin L."/>
            <person name="Palumbo A.V."/>
            <person name="Elias D.A."/>
        </authorList>
    </citation>
    <scope>NUCLEOTIDE SEQUENCE [LARGE SCALE GENOMIC DNA]</scope>
    <source>
        <strain evidence="2 3">Walvis Bay</strain>
    </source>
</reference>
<dbReference type="KEGG" id="daf:Desaf_2840"/>
<evidence type="ECO:0000313" key="3">
    <source>
        <dbReference type="Proteomes" id="UP000007844"/>
    </source>
</evidence>
<protein>
    <submittedName>
        <fullName evidence="2">Uncharacterized protein</fullName>
    </submittedName>
</protein>
<feature type="chain" id="PRO_5003304709" evidence="1">
    <location>
        <begin position="20"/>
        <end position="388"/>
    </location>
</feature>
<evidence type="ECO:0000313" key="2">
    <source>
        <dbReference type="EMBL" id="EGJ51153.1"/>
    </source>
</evidence>
<name>F3Z1L8_DESAF</name>
<dbReference type="STRING" id="690850.Desaf_2840"/>
<dbReference type="Proteomes" id="UP000007844">
    <property type="component" value="Chromosome"/>
</dbReference>